<dbReference type="AlphaFoldDB" id="A0A3L8GE13"/>
<sequence length="125" mass="14816">MTERTLSDIESDERLLKEKLESSQAYKRKLQTLKDDIMELQLDFLHSLKLGDAYLTEPYEFEENNDFIQRVNNDAVLLEESYDKRLEKVSQEIVEHENALDNLYYERQVLNQKEKQEKGGKNGQS</sequence>
<evidence type="ECO:0000313" key="3">
    <source>
        <dbReference type="EMBL" id="RLU55279.1"/>
    </source>
</evidence>
<evidence type="ECO:0000313" key="2">
    <source>
        <dbReference type="EMBL" id="AHY16518.1"/>
    </source>
</evidence>
<proteinExistence type="predicted"/>
<dbReference type="KEGG" id="siz:SI82_08800"/>
<dbReference type="Proteomes" id="UP000269148">
    <property type="component" value="Unassembled WGS sequence"/>
</dbReference>
<name>A0A3L8GE13_STRIN</name>
<accession>A0A3L8GE13</accession>
<organism evidence="3 5">
    <name type="scientific">Streptococcus iniae</name>
    <name type="common">Streptococcus shiloi</name>
    <dbReference type="NCBI Taxonomy" id="1346"/>
    <lineage>
        <taxon>Bacteria</taxon>
        <taxon>Bacillati</taxon>
        <taxon>Bacillota</taxon>
        <taxon>Bacilli</taxon>
        <taxon>Lactobacillales</taxon>
        <taxon>Streptococcaceae</taxon>
        <taxon>Streptococcus</taxon>
    </lineage>
</organism>
<protein>
    <submittedName>
        <fullName evidence="3">Uncharacterized protein</fullName>
    </submittedName>
</protein>
<reference evidence="3 5" key="2">
    <citation type="submission" date="2018-06" db="EMBL/GenBank/DDBJ databases">
        <title>Mutators as drivers of adaptation in pathogenic bacteria and a risk factor for host jumps and vaccine escape.</title>
        <authorList>
            <person name="Barnes A.C."/>
            <person name="Silayeva O."/>
        </authorList>
    </citation>
    <scope>NUCLEOTIDE SEQUENCE [LARGE SCALE GENOMIC DNA]</scope>
    <source>
        <strain evidence="3 5">QMA0445</strain>
    </source>
</reference>
<reference evidence="2 4" key="1">
    <citation type="journal article" date="2014" name="Genome Announc.">
        <title>Complete Genome Sequence of a Virulent Strain, Streptococcus iniae ISET0901, Isolated from Diseased Tilapia.</title>
        <authorList>
            <person name="Pridgeon J.W."/>
            <person name="Zhang D."/>
            <person name="Zhang L."/>
        </authorList>
    </citation>
    <scope>NUCLEOTIDE SEQUENCE [LARGE SCALE GENOMIC DNA]</scope>
    <source>
        <strain evidence="2 4">ISET0901</strain>
    </source>
</reference>
<evidence type="ECO:0000256" key="1">
    <source>
        <dbReference type="SAM" id="Coils"/>
    </source>
</evidence>
<dbReference type="KEGG" id="sio:DW64_08700"/>
<dbReference type="EMBL" id="CP007586">
    <property type="protein sequence ID" value="AHY16518.1"/>
    <property type="molecule type" value="Genomic_DNA"/>
</dbReference>
<keyword evidence="4" id="KW-1185">Reference proteome</keyword>
<gene>
    <name evidence="3" type="ORF">DIY07_08810</name>
    <name evidence="2" type="ORF">DQ08_08715</name>
</gene>
<dbReference type="EMBL" id="QLQD01000075">
    <property type="protein sequence ID" value="RLU55279.1"/>
    <property type="molecule type" value="Genomic_DNA"/>
</dbReference>
<evidence type="ECO:0000313" key="5">
    <source>
        <dbReference type="Proteomes" id="UP000269148"/>
    </source>
</evidence>
<evidence type="ECO:0000313" key="4">
    <source>
        <dbReference type="Proteomes" id="UP000025245"/>
    </source>
</evidence>
<dbReference type="SMR" id="A0A3L8GE13"/>
<feature type="coiled-coil region" evidence="1">
    <location>
        <begin position="79"/>
        <end position="113"/>
    </location>
</feature>
<dbReference type="OrthoDB" id="9945510at2"/>
<dbReference type="Proteomes" id="UP000025245">
    <property type="component" value="Chromosome"/>
</dbReference>
<dbReference type="STRING" id="1346.BMF34_08710"/>
<dbReference type="RefSeq" id="WP_003102146.1">
    <property type="nucleotide sequence ID" value="NZ_CP010783.1"/>
</dbReference>
<feature type="coiled-coil region" evidence="1">
    <location>
        <begin position="16"/>
        <end position="43"/>
    </location>
</feature>
<keyword evidence="1" id="KW-0175">Coiled coil</keyword>
<dbReference type="KEGG" id="siq:DQ08_08715"/>
<dbReference type="GeneID" id="35764890"/>